<gene>
    <name evidence="2" type="ORF">VFPFJ_08647</name>
</gene>
<proteinExistence type="predicted"/>
<dbReference type="EMBL" id="LSBI01000008">
    <property type="protein sequence ID" value="OAQ82844.1"/>
    <property type="molecule type" value="Genomic_DNA"/>
</dbReference>
<dbReference type="Proteomes" id="UP000078340">
    <property type="component" value="Unassembled WGS sequence"/>
</dbReference>
<name>A0A179GY82_PURLI</name>
<evidence type="ECO:0000313" key="3">
    <source>
        <dbReference type="Proteomes" id="UP000078340"/>
    </source>
</evidence>
<sequence>MRRGRDAGRDGVGEGRRIPWNSWFAMDGGRAGERERGRAATYSSGAARDSQGPCGRQRA</sequence>
<evidence type="ECO:0000313" key="2">
    <source>
        <dbReference type="EMBL" id="OAQ82844.1"/>
    </source>
</evidence>
<comment type="caution">
    <text evidence="2">The sequence shown here is derived from an EMBL/GenBank/DDBJ whole genome shotgun (WGS) entry which is preliminary data.</text>
</comment>
<reference evidence="2 3" key="1">
    <citation type="submission" date="2016-02" db="EMBL/GenBank/DDBJ databases">
        <title>Biosynthesis of antibiotic leucinostatins and their inhibition on Phytophthora in bio-control Purpureocillium lilacinum.</title>
        <authorList>
            <person name="Wang G."/>
            <person name="Liu Z."/>
            <person name="Lin R."/>
            <person name="Li E."/>
            <person name="Mao Z."/>
            <person name="Ling J."/>
            <person name="Yin W."/>
            <person name="Xie B."/>
        </authorList>
    </citation>
    <scope>NUCLEOTIDE SEQUENCE [LARGE SCALE GENOMIC DNA]</scope>
    <source>
        <strain evidence="2">PLFJ-1</strain>
    </source>
</reference>
<feature type="region of interest" description="Disordered" evidence="1">
    <location>
        <begin position="1"/>
        <end position="59"/>
    </location>
</feature>
<organism evidence="2 3">
    <name type="scientific">Purpureocillium lilacinum</name>
    <name type="common">Paecilomyces lilacinus</name>
    <dbReference type="NCBI Taxonomy" id="33203"/>
    <lineage>
        <taxon>Eukaryota</taxon>
        <taxon>Fungi</taxon>
        <taxon>Dikarya</taxon>
        <taxon>Ascomycota</taxon>
        <taxon>Pezizomycotina</taxon>
        <taxon>Sordariomycetes</taxon>
        <taxon>Hypocreomycetidae</taxon>
        <taxon>Hypocreales</taxon>
        <taxon>Ophiocordycipitaceae</taxon>
        <taxon>Purpureocillium</taxon>
    </lineage>
</organism>
<accession>A0A179GY82</accession>
<evidence type="ECO:0000256" key="1">
    <source>
        <dbReference type="SAM" id="MobiDB-lite"/>
    </source>
</evidence>
<protein>
    <submittedName>
        <fullName evidence="2">Uncharacterized protein</fullName>
    </submittedName>
</protein>
<dbReference type="AlphaFoldDB" id="A0A179GY82"/>
<feature type="compositionally biased region" description="Basic and acidic residues" evidence="1">
    <location>
        <begin position="1"/>
        <end position="17"/>
    </location>
</feature>